<feature type="domain" description="T4 RNA ligase 1-like N-terminal" evidence="6">
    <location>
        <begin position="102"/>
        <end position="336"/>
    </location>
</feature>
<sequence length="850" mass="96661">MLAHHLSARALLTPLSRVTKDLRTFRAYSAGLDRMSAPYTPQDGQAVSSVVRALDSARKDKKRSGFAVKKTTFDVKGSSDGIQVDSWRLQDWDYKRRDLPTYARGLFTTRTRRNETEIAVRGYDKFFNVNEVHETKWENIFSRTQGPYELTLKENGCIIFIAGLEDDTLIVCSKHSTGDRDDIQVSHASAGEKRLEEQLAAVGKTKADLARELRKRNVTAVAELCDDEFEEHILAYGPDQAGLYLHGINLNLPEFATYPSRFVQEFADQWGFRKTGLITMDDINQVKTFLEEAAETGAHDGRDVEGFVIRCKMTHDPEAKPYSDWFFKYKFEEPYLMYRQWRECTKALISGKQPKFKKHTKITEEYLLYARRRLAADPKLGKDYNSNHGIIALREDFLKFKNLNGADAANMGELDPLVMPEVTRDVILCPIATIGCGKTTIAMGLSHLFGWGHVQNDNISGKGRPPRFTKMVLDELKDQLAVVADRNNAQRHERKQIIMDVKLQHSTAKLVCLNFKHDEETIDEIRRVTQERIIARGDNHQTIHAASDKEKFIGVMEGFINRFEACNPHTRPDDGFDLVIDLDPTAGSRQNLETVVTELHKVFPNLIKQTPSPQAFDDAIDFALGYKPDFRHDIPDRGNKNNQKQQKQQPKTQKPRKMEYMSVNIPTQEVVAALDQAFKTIPPSTSRLYTQLKQTRRVQAKFHVTLLHKAAVKEHAGLWEKYAAIQKDAEAAGNPEGQVGECDVMLERVSYGMHLFELFDVTDSLQVVFDDRIMAIVVRLADENDQWQCVNRVAHITVGTRDDSVKPKESNDLLTKWLEVGSSPETRIGEVVFAEKPTLKGTVKPVLSKY</sequence>
<gene>
    <name evidence="7" type="ORF">KAF25_010007</name>
</gene>
<comment type="catalytic activity">
    <reaction evidence="1">
        <text>ATP + (ribonucleotide)n-3'-hydroxyl + 5'-phospho-(ribonucleotide)m = (ribonucleotide)n+m + AMP + diphosphate.</text>
        <dbReference type="EC" id="6.5.1.3"/>
    </reaction>
</comment>
<dbReference type="GO" id="GO:0005524">
    <property type="term" value="F:ATP binding"/>
    <property type="evidence" value="ECO:0007669"/>
    <property type="project" value="UniProtKB-UniRule"/>
</dbReference>
<dbReference type="GO" id="GO:0051730">
    <property type="term" value="F:GTP-dependent polyribonucleotide 5'-hydroxyl-kinase activity"/>
    <property type="evidence" value="ECO:0007669"/>
    <property type="project" value="InterPro"/>
</dbReference>
<feature type="active site" description="N6-AMP-lysine intermediate" evidence="2">
    <location>
        <position position="153"/>
    </location>
</feature>
<dbReference type="PIRSF" id="PIRSF019634">
    <property type="entry name" value="tRNA_lig_yeast"/>
    <property type="match status" value="1"/>
</dbReference>
<comment type="caution">
    <text evidence="7">The sequence shown here is derived from an EMBL/GenBank/DDBJ whole genome shotgun (WGS) entry which is preliminary data.</text>
</comment>
<dbReference type="Gene3D" id="3.40.50.300">
    <property type="entry name" value="P-loop containing nucleotide triphosphate hydrolases"/>
    <property type="match status" value="1"/>
</dbReference>
<evidence type="ECO:0000259" key="4">
    <source>
        <dbReference type="Pfam" id="PF08302"/>
    </source>
</evidence>
<dbReference type="InterPro" id="IPR027417">
    <property type="entry name" value="P-loop_NTPase"/>
</dbReference>
<dbReference type="SUPFAM" id="SSF52540">
    <property type="entry name" value="P-loop containing nucleoside triphosphate hydrolases"/>
    <property type="match status" value="1"/>
</dbReference>
<organism evidence="7 8">
    <name type="scientific">Fusarium avenaceum</name>
    <dbReference type="NCBI Taxonomy" id="40199"/>
    <lineage>
        <taxon>Eukaryota</taxon>
        <taxon>Fungi</taxon>
        <taxon>Dikarya</taxon>
        <taxon>Ascomycota</taxon>
        <taxon>Pezizomycotina</taxon>
        <taxon>Sordariomycetes</taxon>
        <taxon>Hypocreomycetidae</taxon>
        <taxon>Hypocreales</taxon>
        <taxon>Nectriaceae</taxon>
        <taxon>Fusarium</taxon>
        <taxon>Fusarium tricinctum species complex</taxon>
    </lineage>
</organism>
<evidence type="ECO:0000256" key="1">
    <source>
        <dbReference type="PIRNR" id="PIRNR019634"/>
    </source>
</evidence>
<keyword evidence="8" id="KW-1185">Reference proteome</keyword>
<dbReference type="EC" id="6.5.1.3" evidence="1"/>
<dbReference type="GO" id="GO:0006388">
    <property type="term" value="P:tRNA splicing, via endonucleolytic cleavage and ligation"/>
    <property type="evidence" value="ECO:0007669"/>
    <property type="project" value="UniProtKB-UniRule"/>
</dbReference>
<dbReference type="GO" id="GO:0003972">
    <property type="term" value="F:RNA ligase (ATP) activity"/>
    <property type="evidence" value="ECO:0007669"/>
    <property type="project" value="UniProtKB-UniRule"/>
</dbReference>
<dbReference type="InterPro" id="IPR012387">
    <property type="entry name" value="Trl1_fun"/>
</dbReference>
<dbReference type="PANTHER" id="PTHR32004">
    <property type="entry name" value="TRNA LIGASE"/>
    <property type="match status" value="1"/>
</dbReference>
<comment type="similarity">
    <text evidence="1">Belongs to the TRL1 family.</text>
</comment>
<evidence type="ECO:0000256" key="3">
    <source>
        <dbReference type="SAM" id="MobiDB-lite"/>
    </source>
</evidence>
<dbReference type="InterPro" id="IPR015966">
    <property type="entry name" value="tRNA_lig_kin_fungi"/>
</dbReference>
<dbReference type="GO" id="GO:0008081">
    <property type="term" value="F:phosphoric diester hydrolase activity"/>
    <property type="evidence" value="ECO:0007669"/>
    <property type="project" value="InterPro"/>
</dbReference>
<keyword evidence="1" id="KW-0819">tRNA processing</keyword>
<dbReference type="AlphaFoldDB" id="A0A9P7HA70"/>
<evidence type="ECO:0000256" key="2">
    <source>
        <dbReference type="PIRSR" id="PIRSR019634-50"/>
    </source>
</evidence>
<protein>
    <recommendedName>
        <fullName evidence="1">tRNA ligase</fullName>
        <ecNumber evidence="1">6.5.1.3</ecNumber>
    </recommendedName>
</protein>
<evidence type="ECO:0000259" key="5">
    <source>
        <dbReference type="Pfam" id="PF08303"/>
    </source>
</evidence>
<proteinExistence type="inferred from homology"/>
<feature type="region of interest" description="Disordered" evidence="3">
    <location>
        <begin position="631"/>
        <end position="658"/>
    </location>
</feature>
<dbReference type="Pfam" id="PF08302">
    <property type="entry name" value="tRNA_lig_CPD"/>
    <property type="match status" value="1"/>
</dbReference>
<evidence type="ECO:0000313" key="7">
    <source>
        <dbReference type="EMBL" id="KAG5665882.1"/>
    </source>
</evidence>
<dbReference type="Proteomes" id="UP000782241">
    <property type="component" value="Unassembled WGS sequence"/>
</dbReference>
<dbReference type="GO" id="GO:0005634">
    <property type="term" value="C:nucleus"/>
    <property type="evidence" value="ECO:0007669"/>
    <property type="project" value="TreeGrafter"/>
</dbReference>
<dbReference type="Pfam" id="PF09511">
    <property type="entry name" value="RNA_lig_T4_1"/>
    <property type="match status" value="1"/>
</dbReference>
<evidence type="ECO:0000313" key="8">
    <source>
        <dbReference type="Proteomes" id="UP000782241"/>
    </source>
</evidence>
<evidence type="ECO:0000259" key="6">
    <source>
        <dbReference type="Pfam" id="PF09511"/>
    </source>
</evidence>
<accession>A0A9P7HA70</accession>
<keyword evidence="1" id="KW-0436">Ligase</keyword>
<dbReference type="PANTHER" id="PTHR32004:SF1">
    <property type="entry name" value="TRNA LIGASE"/>
    <property type="match status" value="1"/>
</dbReference>
<dbReference type="EMBL" id="JAGPUO010000001">
    <property type="protein sequence ID" value="KAG5665882.1"/>
    <property type="molecule type" value="Genomic_DNA"/>
</dbReference>
<dbReference type="InterPro" id="IPR015965">
    <property type="entry name" value="tRNA_lig_PDEase"/>
</dbReference>
<name>A0A9P7HA70_9HYPO</name>
<reference evidence="7" key="1">
    <citation type="submission" date="2021-04" db="EMBL/GenBank/DDBJ databases">
        <title>Draft genome of Fusarium avenaceum strain F156N33, isolated from an atmospheric sample in Virginia.</title>
        <authorList>
            <person name="Yang S."/>
            <person name="Vinatzer B.A."/>
            <person name="Coleman J."/>
        </authorList>
    </citation>
    <scope>NUCLEOTIDE SEQUENCE</scope>
    <source>
        <strain evidence="7">F156N33</strain>
    </source>
</reference>
<dbReference type="Pfam" id="PF08303">
    <property type="entry name" value="tRNA_lig_kinase"/>
    <property type="match status" value="1"/>
</dbReference>
<feature type="compositionally biased region" description="Low complexity" evidence="3">
    <location>
        <begin position="640"/>
        <end position="652"/>
    </location>
</feature>
<feature type="domain" description="tRNA ligase kinase" evidence="5">
    <location>
        <begin position="427"/>
        <end position="584"/>
    </location>
</feature>
<feature type="domain" description="tRNA ligase phosphodiesterase" evidence="4">
    <location>
        <begin position="587"/>
        <end position="847"/>
    </location>
</feature>
<dbReference type="FunFam" id="3.40.50.300:FF:001690">
    <property type="entry name" value="tRNA ligase"/>
    <property type="match status" value="1"/>
</dbReference>
<dbReference type="InterPro" id="IPR019039">
    <property type="entry name" value="T4-Rnl1-like_N"/>
</dbReference>